<sequence length="103" mass="11982">MQSFETREESSHRKMHDASVYSARIQEAMRYDKLSSANYSLAMTLMNAVLQGYSEERWKTERESMIKALTLKSPDKNVAHADAANLYEQMVGCMKDLDLWPWQ</sequence>
<proteinExistence type="predicted"/>
<protein>
    <submittedName>
        <fullName evidence="1">Uncharacterized protein</fullName>
    </submittedName>
</protein>
<evidence type="ECO:0000313" key="2">
    <source>
        <dbReference type="Proteomes" id="UP000287171"/>
    </source>
</evidence>
<comment type="caution">
    <text evidence="1">The sequence shown here is derived from an EMBL/GenBank/DDBJ whole genome shotgun (WGS) entry which is preliminary data.</text>
</comment>
<accession>A0A402BFK9</accession>
<dbReference type="Proteomes" id="UP000287171">
    <property type="component" value="Unassembled WGS sequence"/>
</dbReference>
<evidence type="ECO:0000313" key="1">
    <source>
        <dbReference type="EMBL" id="GCE30175.1"/>
    </source>
</evidence>
<dbReference type="RefSeq" id="WP_126630330.1">
    <property type="nucleotide sequence ID" value="NZ_BIFT01000002.1"/>
</dbReference>
<keyword evidence="2" id="KW-1185">Reference proteome</keyword>
<name>A0A402BFK9_9CHLR</name>
<dbReference type="EMBL" id="BIFT01000002">
    <property type="protein sequence ID" value="GCE30175.1"/>
    <property type="molecule type" value="Genomic_DNA"/>
</dbReference>
<organism evidence="1 2">
    <name type="scientific">Dictyobacter alpinus</name>
    <dbReference type="NCBI Taxonomy" id="2014873"/>
    <lineage>
        <taxon>Bacteria</taxon>
        <taxon>Bacillati</taxon>
        <taxon>Chloroflexota</taxon>
        <taxon>Ktedonobacteria</taxon>
        <taxon>Ktedonobacterales</taxon>
        <taxon>Dictyobacteraceae</taxon>
        <taxon>Dictyobacter</taxon>
    </lineage>
</organism>
<dbReference type="AlphaFoldDB" id="A0A402BFK9"/>
<gene>
    <name evidence="1" type="ORF">KDA_56590</name>
</gene>
<reference evidence="2" key="1">
    <citation type="submission" date="2018-12" db="EMBL/GenBank/DDBJ databases">
        <title>Tengunoibacter tsumagoiensis gen. nov., sp. nov., Dictyobacter kobayashii sp. nov., D. alpinus sp. nov., and D. joshuensis sp. nov. and description of Dictyobacteraceae fam. nov. within the order Ktedonobacterales isolated from Tengu-no-mugimeshi.</title>
        <authorList>
            <person name="Wang C.M."/>
            <person name="Zheng Y."/>
            <person name="Sakai Y."/>
            <person name="Toyoda A."/>
            <person name="Minakuchi Y."/>
            <person name="Abe K."/>
            <person name="Yokota A."/>
            <person name="Yabe S."/>
        </authorList>
    </citation>
    <scope>NUCLEOTIDE SEQUENCE [LARGE SCALE GENOMIC DNA]</scope>
    <source>
        <strain evidence="2">Uno16</strain>
    </source>
</reference>